<dbReference type="InterPro" id="IPR025175">
    <property type="entry name" value="DUF3934"/>
</dbReference>
<accession>A0A2N5HAB7</accession>
<sequence>MSKAKGKGGTGRGTDKKGWNRWQSSANKKKSAKPYKSKGTKNTDV</sequence>
<dbReference type="RefSeq" id="WP_101649827.1">
    <property type="nucleotide sequence ID" value="NZ_PGVE01000072.1"/>
</dbReference>
<dbReference type="AlphaFoldDB" id="A0A2N5HAB7"/>
<name>A0A2N5HAB7_9BACI</name>
<evidence type="ECO:0000313" key="2">
    <source>
        <dbReference type="EMBL" id="PLS02467.1"/>
    </source>
</evidence>
<gene>
    <name evidence="2" type="ORF">CVD27_20160</name>
</gene>
<dbReference type="EMBL" id="PGVE01000072">
    <property type="protein sequence ID" value="PLS02467.1"/>
    <property type="molecule type" value="Genomic_DNA"/>
</dbReference>
<feature type="compositionally biased region" description="Basic residues" evidence="1">
    <location>
        <begin position="27"/>
        <end position="39"/>
    </location>
</feature>
<dbReference type="Proteomes" id="UP000234950">
    <property type="component" value="Unassembled WGS sequence"/>
</dbReference>
<reference evidence="2 3" key="1">
    <citation type="submission" date="2017-11" db="EMBL/GenBank/DDBJ databases">
        <title>Comparitive Functional Genomics of Dry Heat Resistant strains isolated from the Viking Spacecraft.</title>
        <authorList>
            <person name="Seuylemezian A."/>
            <person name="Cooper K."/>
            <person name="Vaishampayan P."/>
        </authorList>
    </citation>
    <scope>NUCLEOTIDE SEQUENCE [LARGE SCALE GENOMIC DNA]</scope>
    <source>
        <strain evidence="2 3">V32-6</strain>
    </source>
</reference>
<evidence type="ECO:0000313" key="3">
    <source>
        <dbReference type="Proteomes" id="UP000234950"/>
    </source>
</evidence>
<proteinExistence type="predicted"/>
<comment type="caution">
    <text evidence="2">The sequence shown here is derived from an EMBL/GenBank/DDBJ whole genome shotgun (WGS) entry which is preliminary data.</text>
</comment>
<keyword evidence="3" id="KW-1185">Reference proteome</keyword>
<feature type="region of interest" description="Disordered" evidence="1">
    <location>
        <begin position="1"/>
        <end position="45"/>
    </location>
</feature>
<dbReference type="Pfam" id="PF13070">
    <property type="entry name" value="DUF3934"/>
    <property type="match status" value="1"/>
</dbReference>
<organism evidence="2 3">
    <name type="scientific">Neobacillus cucumis</name>
    <dbReference type="NCBI Taxonomy" id="1740721"/>
    <lineage>
        <taxon>Bacteria</taxon>
        <taxon>Bacillati</taxon>
        <taxon>Bacillota</taxon>
        <taxon>Bacilli</taxon>
        <taxon>Bacillales</taxon>
        <taxon>Bacillaceae</taxon>
        <taxon>Neobacillus</taxon>
    </lineage>
</organism>
<protein>
    <submittedName>
        <fullName evidence="2">DUF3934 domain-containing protein</fullName>
    </submittedName>
</protein>
<evidence type="ECO:0000256" key="1">
    <source>
        <dbReference type="SAM" id="MobiDB-lite"/>
    </source>
</evidence>